<dbReference type="GO" id="GO:0005739">
    <property type="term" value="C:mitochondrion"/>
    <property type="evidence" value="ECO:0007669"/>
    <property type="project" value="TreeGrafter"/>
</dbReference>
<organism evidence="3 4">
    <name type="scientific">Claviceps africana</name>
    <dbReference type="NCBI Taxonomy" id="83212"/>
    <lineage>
        <taxon>Eukaryota</taxon>
        <taxon>Fungi</taxon>
        <taxon>Dikarya</taxon>
        <taxon>Ascomycota</taxon>
        <taxon>Pezizomycotina</taxon>
        <taxon>Sordariomycetes</taxon>
        <taxon>Hypocreomycetidae</taxon>
        <taxon>Hypocreales</taxon>
        <taxon>Clavicipitaceae</taxon>
        <taxon>Claviceps</taxon>
    </lineage>
</organism>
<proteinExistence type="predicted"/>
<evidence type="ECO:0000259" key="2">
    <source>
        <dbReference type="Pfam" id="PF01571"/>
    </source>
</evidence>
<sequence>MKSFGNAVRTAPRVRASLARSTRCWNASVAAAQRSGMRCASSSSSSASSSPKAEIQKTHLYDLHVARGGKMVPFADYSLPVQYTSASIADSHHFTRKHASLFDVSHMVQHIFQGPQAAAFLERLTPSDWKSQGLMQSKLTTLLWPESGGIVDDCVITRLGVDVFFAVTNGACFEKDCRYLDEQMRRYGTDVQWSRQERGAGLVALQGPRAAEILNEALAEDGGENRVNLDRLYFGSSAFARLRYSEGGKPRTTDPVLITRGGYTGEDGFEISFGAQTPVPGETTALVAESLLEMAGPERLQLAGLGARDSL</sequence>
<feature type="binding site" evidence="1">
    <location>
        <position position="270"/>
    </location>
    <ligand>
        <name>substrate</name>
    </ligand>
</feature>
<dbReference type="PIRSF" id="PIRSF006487">
    <property type="entry name" value="GcvT"/>
    <property type="match status" value="1"/>
</dbReference>
<feature type="domain" description="GCVT N-terminal" evidence="2">
    <location>
        <begin position="60"/>
        <end position="311"/>
    </location>
</feature>
<name>A0A8K0NEE1_9HYPO</name>
<dbReference type="Pfam" id="PF01571">
    <property type="entry name" value="GCV_T"/>
    <property type="match status" value="1"/>
</dbReference>
<dbReference type="SUPFAM" id="SSF103025">
    <property type="entry name" value="Folate-binding domain"/>
    <property type="match status" value="1"/>
</dbReference>
<dbReference type="Proteomes" id="UP000811619">
    <property type="component" value="Unassembled WGS sequence"/>
</dbReference>
<protein>
    <recommendedName>
        <fullName evidence="2">GCVT N-terminal domain-containing protein</fullName>
    </recommendedName>
</protein>
<evidence type="ECO:0000313" key="4">
    <source>
        <dbReference type="Proteomes" id="UP000811619"/>
    </source>
</evidence>
<dbReference type="PANTHER" id="PTHR43757">
    <property type="entry name" value="AMINOMETHYLTRANSFERASE"/>
    <property type="match status" value="1"/>
</dbReference>
<dbReference type="InterPro" id="IPR006222">
    <property type="entry name" value="GCVT_N"/>
</dbReference>
<dbReference type="PANTHER" id="PTHR43757:SF2">
    <property type="entry name" value="AMINOMETHYLTRANSFERASE, MITOCHONDRIAL"/>
    <property type="match status" value="1"/>
</dbReference>
<evidence type="ECO:0000313" key="3">
    <source>
        <dbReference type="EMBL" id="KAG5912829.1"/>
    </source>
</evidence>
<dbReference type="InterPro" id="IPR028896">
    <property type="entry name" value="GcvT/YgfZ/DmdA"/>
</dbReference>
<dbReference type="Gene3D" id="3.30.70.1400">
    <property type="entry name" value="Aminomethyltransferase beta-barrel domains"/>
    <property type="match status" value="1"/>
</dbReference>
<evidence type="ECO:0000256" key="1">
    <source>
        <dbReference type="PIRSR" id="PIRSR006487-1"/>
    </source>
</evidence>
<accession>A0A8K0NEE1</accession>
<dbReference type="Gene3D" id="3.30.1360.120">
    <property type="entry name" value="Probable tRNA modification gtpase trme, domain 1"/>
    <property type="match status" value="1"/>
</dbReference>
<dbReference type="AlphaFoldDB" id="A0A8K0NEE1"/>
<feature type="non-terminal residue" evidence="3">
    <location>
        <position position="311"/>
    </location>
</feature>
<dbReference type="InterPro" id="IPR027266">
    <property type="entry name" value="TrmE/GcvT-like"/>
</dbReference>
<gene>
    <name evidence="3" type="ORF">E4U42_001781</name>
</gene>
<dbReference type="EMBL" id="SRPY01001568">
    <property type="protein sequence ID" value="KAG5912829.1"/>
    <property type="molecule type" value="Genomic_DNA"/>
</dbReference>
<reference evidence="3" key="1">
    <citation type="journal article" date="2020" name="bioRxiv">
        <title>Whole genome comparisons of ergot fungi reveals the divergence and evolution of species within the genus Claviceps are the result of varying mechanisms driving genome evolution and host range expansion.</title>
        <authorList>
            <person name="Wyka S.A."/>
            <person name="Mondo S.J."/>
            <person name="Liu M."/>
            <person name="Dettman J."/>
            <person name="Nalam V."/>
            <person name="Broders K.D."/>
        </authorList>
    </citation>
    <scope>NUCLEOTIDE SEQUENCE</scope>
    <source>
        <strain evidence="3">CCC 489</strain>
    </source>
</reference>
<dbReference type="OrthoDB" id="10263536at2759"/>
<comment type="caution">
    <text evidence="3">The sequence shown here is derived from an EMBL/GenBank/DDBJ whole genome shotgun (WGS) entry which is preliminary data.</text>
</comment>
<keyword evidence="4" id="KW-1185">Reference proteome</keyword>